<evidence type="ECO:0000313" key="3">
    <source>
        <dbReference type="EMBL" id="KAK6954536.1"/>
    </source>
</evidence>
<protein>
    <recommendedName>
        <fullName evidence="5">Duf1680 domain containing protein</fullName>
    </recommendedName>
</protein>
<sequence>MVVLGFCVALAALAGGGGGAQAAAISRSTYEEEGNSLVQPVYKPLDLGSVKPLGWFKDQLELEAAGLSGNMFDFYRFVHDSSEASPYWFNGLVPLAFGLGDERILGQVKYYLDYILDHQQEDGWIGWETTQATRGLWARCLVLLGLIQYAEADPTQTDRIVDAMHRYVVLAHSMLQNNYTGLLVHGNDTFDTAGFGVGRTHEMHIPLQWLLERYPRNNSEIIWETMELMIEGGVLWGADWRKFWTDEAYPKVLYETTPFNLSWVFIHGVNMAQGLRYPLSLYRNSKDKTLKQQTRKAVDLLAKYHRSLAGTITADEYVSDLNPSRGSELCIAAEVMFSSAYIYQYLGDNDIADWAEQAAFNAFPVSVSGDWWSHQYVQQENQPWSRNLSTDDLWWDVNSYANVFGLEPNYPCCTVNHPQAYPKFLANSFATTSDGKGLAHVFLVPGTAATTLGSDNSVLVSVNTTYPFGHTLTYSISASSPFDFSIRIPTWASTTSRSTIATNSTNSTTGVTSTTSTTLSPDANGLQHVSVPAGTSAATIRLSTAPRVVPRANDTAAIYYGALLYALAIEHDAVAVPPVEYRSGKILPPSTTDPHGHTHDYVLTPKRGSRWNIAIDPTQIRVVRRRRGSGSDAGSSSSFEEHVDDVLEVSNDELENPIWELGAPPVELRVAAVEIDWPIVMDTAADPGTFDVTPKGKPFYARFVPYGSSKLHMALLPVVKLQDVDFDISE</sequence>
<dbReference type="EMBL" id="JBANMG010000004">
    <property type="protein sequence ID" value="KAK6954536.1"/>
    <property type="molecule type" value="Genomic_DNA"/>
</dbReference>
<dbReference type="Proteomes" id="UP001369815">
    <property type="component" value="Unassembled WGS sequence"/>
</dbReference>
<feature type="chain" id="PRO_5043433237" description="Duf1680 domain containing protein" evidence="2">
    <location>
        <begin position="23"/>
        <end position="730"/>
    </location>
</feature>
<gene>
    <name evidence="3" type="ORF">Daesc_004503</name>
</gene>
<dbReference type="AlphaFoldDB" id="A0AAX6MPX4"/>
<evidence type="ECO:0000313" key="4">
    <source>
        <dbReference type="Proteomes" id="UP001369815"/>
    </source>
</evidence>
<feature type="signal peptide" evidence="2">
    <location>
        <begin position="1"/>
        <end position="22"/>
    </location>
</feature>
<reference evidence="3 4" key="1">
    <citation type="journal article" date="2024" name="Front Chem Biol">
        <title>Unveiling the potential of Daldinia eschscholtzii MFLUCC 19-0629 through bioactivity and bioinformatics studies for enhanced sustainable agriculture production.</title>
        <authorList>
            <person name="Brooks S."/>
            <person name="Weaver J.A."/>
            <person name="Klomchit A."/>
            <person name="Alharthi S.A."/>
            <person name="Onlamun T."/>
            <person name="Nurani R."/>
            <person name="Vong T.K."/>
            <person name="Alberti F."/>
            <person name="Greco C."/>
        </authorList>
    </citation>
    <scope>NUCLEOTIDE SEQUENCE [LARGE SCALE GENOMIC DNA]</scope>
    <source>
        <strain evidence="3">MFLUCC 19-0629</strain>
    </source>
</reference>
<dbReference type="PANTHER" id="PTHR31151:SF0">
    <property type="entry name" value="PROLINE-TRNA LIGASE (DUF1680)"/>
    <property type="match status" value="1"/>
</dbReference>
<organism evidence="3 4">
    <name type="scientific">Daldinia eschscholtzii</name>
    <dbReference type="NCBI Taxonomy" id="292717"/>
    <lineage>
        <taxon>Eukaryota</taxon>
        <taxon>Fungi</taxon>
        <taxon>Dikarya</taxon>
        <taxon>Ascomycota</taxon>
        <taxon>Pezizomycotina</taxon>
        <taxon>Sordariomycetes</taxon>
        <taxon>Xylariomycetidae</taxon>
        <taxon>Xylariales</taxon>
        <taxon>Hypoxylaceae</taxon>
        <taxon>Daldinia</taxon>
    </lineage>
</organism>
<name>A0AAX6MPX4_9PEZI</name>
<dbReference type="PANTHER" id="PTHR31151">
    <property type="entry name" value="PROLINE-TRNA LIGASE (DUF1680)"/>
    <property type="match status" value="1"/>
</dbReference>
<evidence type="ECO:0000256" key="1">
    <source>
        <dbReference type="SAM" id="MobiDB-lite"/>
    </source>
</evidence>
<feature type="compositionally biased region" description="Low complexity" evidence="1">
    <location>
        <begin position="500"/>
        <end position="520"/>
    </location>
</feature>
<evidence type="ECO:0000256" key="2">
    <source>
        <dbReference type="SAM" id="SignalP"/>
    </source>
</evidence>
<evidence type="ECO:0008006" key="5">
    <source>
        <dbReference type="Google" id="ProtNLM"/>
    </source>
</evidence>
<comment type="caution">
    <text evidence="3">The sequence shown here is derived from an EMBL/GenBank/DDBJ whole genome shotgun (WGS) entry which is preliminary data.</text>
</comment>
<proteinExistence type="predicted"/>
<keyword evidence="2" id="KW-0732">Signal</keyword>
<accession>A0AAX6MPX4</accession>
<feature type="region of interest" description="Disordered" evidence="1">
    <location>
        <begin position="500"/>
        <end position="525"/>
    </location>
</feature>
<keyword evidence="4" id="KW-1185">Reference proteome</keyword>